<gene>
    <name evidence="1" type="ORF">XM52_22075</name>
</gene>
<evidence type="ECO:0000313" key="1">
    <source>
        <dbReference type="EMBL" id="KRS15754.1"/>
    </source>
</evidence>
<organism evidence="1 2">
    <name type="scientific">Roseovarius indicus</name>
    <dbReference type="NCBI Taxonomy" id="540747"/>
    <lineage>
        <taxon>Bacteria</taxon>
        <taxon>Pseudomonadati</taxon>
        <taxon>Pseudomonadota</taxon>
        <taxon>Alphaproteobacteria</taxon>
        <taxon>Rhodobacterales</taxon>
        <taxon>Roseobacteraceae</taxon>
        <taxon>Roseovarius</taxon>
    </lineage>
</organism>
<reference evidence="1 2" key="1">
    <citation type="submission" date="2015-04" db="EMBL/GenBank/DDBJ databases">
        <title>The draft genome sequence of Roseovarius indicus B108T.</title>
        <authorList>
            <person name="Li G."/>
            <person name="Lai Q."/>
            <person name="Shao Z."/>
            <person name="Yan P."/>
        </authorList>
    </citation>
    <scope>NUCLEOTIDE SEQUENCE [LARGE SCALE GENOMIC DNA]</scope>
    <source>
        <strain evidence="1 2">B108</strain>
    </source>
</reference>
<dbReference type="AlphaFoldDB" id="A0A0T5P3N2"/>
<protein>
    <submittedName>
        <fullName evidence="1">Uncharacterized protein</fullName>
    </submittedName>
</protein>
<evidence type="ECO:0000313" key="2">
    <source>
        <dbReference type="Proteomes" id="UP000051401"/>
    </source>
</evidence>
<accession>A0A0T5P3N2</accession>
<name>A0A0T5P3N2_9RHOB</name>
<dbReference type="EMBL" id="LAXI01000019">
    <property type="protein sequence ID" value="KRS15754.1"/>
    <property type="molecule type" value="Genomic_DNA"/>
</dbReference>
<sequence length="99" mass="10726">MASFRRCTFSHNCRSDRLGRQIGKRPVVVAALAAIPQHLVMLILVKVPARLGPLGIARDDEFTPMLGLGEPRGQVATVPFLADLALQLADHMSPICPTL</sequence>
<proteinExistence type="predicted"/>
<keyword evidence="2" id="KW-1185">Reference proteome</keyword>
<dbReference type="Proteomes" id="UP000051401">
    <property type="component" value="Unassembled WGS sequence"/>
</dbReference>
<comment type="caution">
    <text evidence="1">The sequence shown here is derived from an EMBL/GenBank/DDBJ whole genome shotgun (WGS) entry which is preliminary data.</text>
</comment>